<reference evidence="1 2" key="1">
    <citation type="submission" date="2020-08" db="EMBL/GenBank/DDBJ databases">
        <title>Genomic Encyclopedia of Type Strains, Phase IV (KMG-IV): sequencing the most valuable type-strain genomes for metagenomic binning, comparative biology and taxonomic classification.</title>
        <authorList>
            <person name="Goeker M."/>
        </authorList>
    </citation>
    <scope>NUCLEOTIDE SEQUENCE [LARGE SCALE GENOMIC DNA]</scope>
    <source>
        <strain evidence="1 2">DSM 27939</strain>
    </source>
</reference>
<gene>
    <name evidence="1" type="ORF">HNQ08_001158</name>
</gene>
<proteinExistence type="predicted"/>
<dbReference type="Pfam" id="PF14433">
    <property type="entry name" value="SUKH-3"/>
    <property type="match status" value="1"/>
</dbReference>
<dbReference type="Proteomes" id="UP000552709">
    <property type="component" value="Unassembled WGS sequence"/>
</dbReference>
<dbReference type="AlphaFoldDB" id="A0A7W8JUA8"/>
<comment type="caution">
    <text evidence="1">The sequence shown here is derived from an EMBL/GenBank/DDBJ whole genome shotgun (WGS) entry which is preliminary data.</text>
</comment>
<accession>A0A7W8JUA8</accession>
<dbReference type="InterPro" id="IPR025850">
    <property type="entry name" value="SUKH-3"/>
</dbReference>
<sequence length="205" mass="23866">MTKAHEVPWSERLKTYFQNLGWSEGRRVDLTALLTRRTQQGWTPFPAAIAFLEQVEGLGDPATQYFSATCGPDFHQEVRPLERRIGARLFPIGAEDGWMAFLMDEHGRCYACDLPYEVTAFDSLDDLLFSSGGEELILRHPSPDQVEYNELLFRMIEFRHAGCAWHDPAYQAMLRRRLALELSIYRWDHPFVEFKTPYSRPRFGM</sequence>
<dbReference type="RefSeq" id="WP_184128265.1">
    <property type="nucleotide sequence ID" value="NZ_JACHFL010000002.1"/>
</dbReference>
<evidence type="ECO:0000313" key="1">
    <source>
        <dbReference type="EMBL" id="MBB5362073.1"/>
    </source>
</evidence>
<protein>
    <submittedName>
        <fullName evidence="1">Uncharacterized protein</fullName>
    </submittedName>
</protein>
<evidence type="ECO:0000313" key="2">
    <source>
        <dbReference type="Proteomes" id="UP000552709"/>
    </source>
</evidence>
<organism evidence="1 2">
    <name type="scientific">Deinococcus humi</name>
    <dbReference type="NCBI Taxonomy" id="662880"/>
    <lineage>
        <taxon>Bacteria</taxon>
        <taxon>Thermotogati</taxon>
        <taxon>Deinococcota</taxon>
        <taxon>Deinococci</taxon>
        <taxon>Deinococcales</taxon>
        <taxon>Deinococcaceae</taxon>
        <taxon>Deinococcus</taxon>
    </lineage>
</organism>
<name>A0A7W8JUA8_9DEIO</name>
<keyword evidence="2" id="KW-1185">Reference proteome</keyword>
<dbReference type="EMBL" id="JACHFL010000002">
    <property type="protein sequence ID" value="MBB5362073.1"/>
    <property type="molecule type" value="Genomic_DNA"/>
</dbReference>